<comment type="subcellular location">
    <subcellularLocation>
        <location evidence="1">Secreted</location>
    </subcellularLocation>
</comment>
<dbReference type="Pfam" id="PF07645">
    <property type="entry name" value="EGF_CA"/>
    <property type="match status" value="2"/>
</dbReference>
<name>A0AAN5CMZ5_9BILA</name>
<dbReference type="PANTHER" id="PTHR24040">
    <property type="entry name" value="LAMININ G-LIKE DOMAIN-CONTAINING PROTEIN"/>
    <property type="match status" value="1"/>
</dbReference>
<dbReference type="InterPro" id="IPR000152">
    <property type="entry name" value="EGF-type_Asp/Asn_hydroxyl_site"/>
</dbReference>
<dbReference type="Proteomes" id="UP001328107">
    <property type="component" value="Unassembled WGS sequence"/>
</dbReference>
<dbReference type="PANTHER" id="PTHR24040:SF3">
    <property type="entry name" value="SEX HORMONE-BINDING GLOBULIN"/>
    <property type="match status" value="1"/>
</dbReference>
<keyword evidence="6" id="KW-1015">Disulfide bond</keyword>
<comment type="caution">
    <text evidence="10">The sequence shown here is derived from an EMBL/GenBank/DDBJ whole genome shotgun (WGS) entry which is preliminary data.</text>
</comment>
<accession>A0AAN5CMZ5</accession>
<dbReference type="PROSITE" id="PS01186">
    <property type="entry name" value="EGF_2"/>
    <property type="match status" value="1"/>
</dbReference>
<dbReference type="FunFam" id="2.10.25.10:FF:000014">
    <property type="entry name" value="Latent-transforming growth factor beta-binding protein 3"/>
    <property type="match status" value="1"/>
</dbReference>
<dbReference type="InterPro" id="IPR018097">
    <property type="entry name" value="EGF_Ca-bd_CS"/>
</dbReference>
<evidence type="ECO:0000256" key="8">
    <source>
        <dbReference type="PROSITE-ProRule" id="PRU00076"/>
    </source>
</evidence>
<keyword evidence="2" id="KW-0964">Secreted</keyword>
<keyword evidence="4" id="KW-0732">Signal</keyword>
<dbReference type="GO" id="GO:0005576">
    <property type="term" value="C:extracellular region"/>
    <property type="evidence" value="ECO:0007669"/>
    <property type="project" value="UniProtKB-SubCell"/>
</dbReference>
<keyword evidence="11" id="KW-1185">Reference proteome</keyword>
<dbReference type="PROSITE" id="PS00010">
    <property type="entry name" value="ASX_HYDROXYL"/>
    <property type="match status" value="2"/>
</dbReference>
<feature type="domain" description="EGF-like" evidence="9">
    <location>
        <begin position="117"/>
        <end position="153"/>
    </location>
</feature>
<dbReference type="SMART" id="SM00181">
    <property type="entry name" value="EGF"/>
    <property type="match status" value="4"/>
</dbReference>
<reference evidence="11" key="1">
    <citation type="submission" date="2022-10" db="EMBL/GenBank/DDBJ databases">
        <title>Genome assembly of Pristionchus species.</title>
        <authorList>
            <person name="Yoshida K."/>
            <person name="Sommer R.J."/>
        </authorList>
    </citation>
    <scope>NUCLEOTIDE SEQUENCE [LARGE SCALE GENOMIC DNA]</scope>
    <source>
        <strain evidence="11">RS5460</strain>
    </source>
</reference>
<evidence type="ECO:0000256" key="5">
    <source>
        <dbReference type="ARBA" id="ARBA00022737"/>
    </source>
</evidence>
<evidence type="ECO:0000256" key="6">
    <source>
        <dbReference type="ARBA" id="ARBA00023157"/>
    </source>
</evidence>
<dbReference type="PROSITE" id="PS50026">
    <property type="entry name" value="EGF_3"/>
    <property type="match status" value="2"/>
</dbReference>
<dbReference type="InterPro" id="IPR001881">
    <property type="entry name" value="EGF-like_Ca-bd_dom"/>
</dbReference>
<gene>
    <name evidence="10" type="ORF">PMAYCL1PPCAC_17621</name>
</gene>
<sequence length="203" mass="22088">SCAPCVEDMGYRGSTGVTCQNINECAEGTHECDPMAKCIDREPLIDDNKKYICQCPKGMTADPAGGTNCRKCINNNECCEQPGICGENAKCIDTIGSYNCLCSEGFNKGSNNNNCTDVDECVKNPCGRFTTCNNTIGSYECICVDGYKMVNGECKPDEKVFCEHCDNATTTCKLSQNGDSYSCACKENHHPVDKRSCKPNTFC</sequence>
<evidence type="ECO:0000259" key="9">
    <source>
        <dbReference type="PROSITE" id="PS50026"/>
    </source>
</evidence>
<dbReference type="InterPro" id="IPR051145">
    <property type="entry name" value="GAS-SHBG-PROS"/>
</dbReference>
<dbReference type="InterPro" id="IPR000742">
    <property type="entry name" value="EGF"/>
</dbReference>
<evidence type="ECO:0000256" key="4">
    <source>
        <dbReference type="ARBA" id="ARBA00022729"/>
    </source>
</evidence>
<evidence type="ECO:0000256" key="7">
    <source>
        <dbReference type="ARBA" id="ARBA00023180"/>
    </source>
</evidence>
<dbReference type="InterPro" id="IPR049883">
    <property type="entry name" value="NOTCH1_EGF-like"/>
</dbReference>
<dbReference type="Gene3D" id="2.10.25.10">
    <property type="entry name" value="Laminin"/>
    <property type="match status" value="3"/>
</dbReference>
<dbReference type="GO" id="GO:0005496">
    <property type="term" value="F:steroid binding"/>
    <property type="evidence" value="ECO:0007669"/>
    <property type="project" value="TreeGrafter"/>
</dbReference>
<dbReference type="EMBL" id="BTRK01000004">
    <property type="protein sequence ID" value="GMR47426.1"/>
    <property type="molecule type" value="Genomic_DNA"/>
</dbReference>
<dbReference type="SMART" id="SM00179">
    <property type="entry name" value="EGF_CA"/>
    <property type="match status" value="3"/>
</dbReference>
<feature type="non-terminal residue" evidence="10">
    <location>
        <position position="1"/>
    </location>
</feature>
<evidence type="ECO:0000256" key="1">
    <source>
        <dbReference type="ARBA" id="ARBA00004613"/>
    </source>
</evidence>
<dbReference type="AlphaFoldDB" id="A0AAN5CMZ5"/>
<proteinExistence type="predicted"/>
<evidence type="ECO:0000256" key="3">
    <source>
        <dbReference type="ARBA" id="ARBA00022536"/>
    </source>
</evidence>
<organism evidence="10 11">
    <name type="scientific">Pristionchus mayeri</name>
    <dbReference type="NCBI Taxonomy" id="1317129"/>
    <lineage>
        <taxon>Eukaryota</taxon>
        <taxon>Metazoa</taxon>
        <taxon>Ecdysozoa</taxon>
        <taxon>Nematoda</taxon>
        <taxon>Chromadorea</taxon>
        <taxon>Rhabditida</taxon>
        <taxon>Rhabditina</taxon>
        <taxon>Diplogasteromorpha</taxon>
        <taxon>Diplogasteroidea</taxon>
        <taxon>Neodiplogasteridae</taxon>
        <taxon>Pristionchus</taxon>
    </lineage>
</organism>
<evidence type="ECO:0000256" key="2">
    <source>
        <dbReference type="ARBA" id="ARBA00022525"/>
    </source>
</evidence>
<feature type="non-terminal residue" evidence="10">
    <location>
        <position position="203"/>
    </location>
</feature>
<dbReference type="CDD" id="cd00054">
    <property type="entry name" value="EGF_CA"/>
    <property type="match status" value="2"/>
</dbReference>
<keyword evidence="7" id="KW-0325">Glycoprotein</keyword>
<dbReference type="PROSITE" id="PS01187">
    <property type="entry name" value="EGF_CA"/>
    <property type="match status" value="1"/>
</dbReference>
<evidence type="ECO:0000313" key="10">
    <source>
        <dbReference type="EMBL" id="GMR47426.1"/>
    </source>
</evidence>
<dbReference type="SUPFAM" id="SSF57184">
    <property type="entry name" value="Growth factor receptor domain"/>
    <property type="match status" value="1"/>
</dbReference>
<comment type="caution">
    <text evidence="8">Lacks conserved residue(s) required for the propagation of feature annotation.</text>
</comment>
<dbReference type="InterPro" id="IPR009030">
    <property type="entry name" value="Growth_fac_rcpt_cys_sf"/>
</dbReference>
<dbReference type="GO" id="GO:0005509">
    <property type="term" value="F:calcium ion binding"/>
    <property type="evidence" value="ECO:0007669"/>
    <property type="project" value="InterPro"/>
</dbReference>
<protein>
    <recommendedName>
        <fullName evidence="9">EGF-like domain-containing protein</fullName>
    </recommendedName>
</protein>
<feature type="domain" description="EGF-like" evidence="9">
    <location>
        <begin position="21"/>
        <end position="70"/>
    </location>
</feature>
<keyword evidence="5" id="KW-0677">Repeat</keyword>
<keyword evidence="3 8" id="KW-0245">EGF-like domain</keyword>
<evidence type="ECO:0000313" key="11">
    <source>
        <dbReference type="Proteomes" id="UP001328107"/>
    </source>
</evidence>